<comment type="catalytic activity">
    <reaction evidence="13 14">
        <text>a very-long-chain (3R)-3-hydroxyacyl-CoA = a very-long-chain (2E)-enoyl-CoA + H2O</text>
        <dbReference type="Rhea" id="RHEA:45812"/>
        <dbReference type="ChEBI" id="CHEBI:15377"/>
        <dbReference type="ChEBI" id="CHEBI:83728"/>
        <dbReference type="ChEBI" id="CHEBI:85440"/>
        <dbReference type="EC" id="4.2.1.134"/>
    </reaction>
</comment>
<evidence type="ECO:0000256" key="14">
    <source>
        <dbReference type="RuleBase" id="RU363109"/>
    </source>
</evidence>
<keyword evidence="16" id="KW-1185">Reference proteome</keyword>
<evidence type="ECO:0000256" key="13">
    <source>
        <dbReference type="ARBA" id="ARBA00036671"/>
    </source>
</evidence>
<feature type="transmembrane region" description="Helical" evidence="14">
    <location>
        <begin position="67"/>
        <end position="90"/>
    </location>
</feature>
<evidence type="ECO:0000256" key="1">
    <source>
        <dbReference type="ARBA" id="ARBA00004141"/>
    </source>
</evidence>
<keyword evidence="6 14" id="KW-0812">Transmembrane</keyword>
<reference evidence="15 16" key="2">
    <citation type="submission" date="2018-11" db="EMBL/GenBank/DDBJ databases">
        <authorList>
            <consortium name="Pathogen Informatics"/>
        </authorList>
    </citation>
    <scope>NUCLEOTIDE SEQUENCE [LARGE SCALE GENOMIC DNA]</scope>
</reference>
<comment type="caution">
    <text evidence="14">Lacks conserved residue(s) required for the propagation of feature annotation.</text>
</comment>
<feature type="transmembrane region" description="Helical" evidence="14">
    <location>
        <begin position="28"/>
        <end position="47"/>
    </location>
</feature>
<dbReference type="WBParaSite" id="SBAD_0000674401-mRNA-1">
    <property type="protein sequence ID" value="SBAD_0000674401-mRNA-1"/>
    <property type="gene ID" value="SBAD_0000674401"/>
</dbReference>
<dbReference type="GO" id="GO:0030148">
    <property type="term" value="P:sphingolipid biosynthetic process"/>
    <property type="evidence" value="ECO:0007669"/>
    <property type="project" value="TreeGrafter"/>
</dbReference>
<dbReference type="Pfam" id="PF04387">
    <property type="entry name" value="PTPLA"/>
    <property type="match status" value="1"/>
</dbReference>
<keyword evidence="11 14" id="KW-0275">Fatty acid biosynthesis</keyword>
<evidence type="ECO:0000256" key="2">
    <source>
        <dbReference type="ARBA" id="ARBA00005194"/>
    </source>
</evidence>
<dbReference type="OrthoDB" id="46988at2759"/>
<dbReference type="GO" id="GO:0030497">
    <property type="term" value="P:fatty acid elongation"/>
    <property type="evidence" value="ECO:0007669"/>
    <property type="project" value="TreeGrafter"/>
</dbReference>
<dbReference type="GO" id="GO:0102158">
    <property type="term" value="F:very-long-chain (3R)-3-hydroxyacyl-CoA dehydratase activity"/>
    <property type="evidence" value="ECO:0007669"/>
    <property type="project" value="UniProtKB-EC"/>
</dbReference>
<evidence type="ECO:0000256" key="4">
    <source>
        <dbReference type="ARBA" id="ARBA00013122"/>
    </source>
</evidence>
<evidence type="ECO:0000256" key="9">
    <source>
        <dbReference type="ARBA" id="ARBA00023098"/>
    </source>
</evidence>
<name>A0A183IS96_9BILA</name>
<evidence type="ECO:0000256" key="3">
    <source>
        <dbReference type="ARBA" id="ARBA00007811"/>
    </source>
</evidence>
<dbReference type="Proteomes" id="UP000270296">
    <property type="component" value="Unassembled WGS sequence"/>
</dbReference>
<evidence type="ECO:0000256" key="6">
    <source>
        <dbReference type="ARBA" id="ARBA00022692"/>
    </source>
</evidence>
<keyword evidence="10 14" id="KW-0472">Membrane</keyword>
<dbReference type="InterPro" id="IPR007482">
    <property type="entry name" value="Tyr_Pase-like_PTPLA"/>
</dbReference>
<dbReference type="PANTHER" id="PTHR11035:SF3">
    <property type="entry name" value="VERY-LONG-CHAIN (3R)-3-HYDROXYACYL-COA DEHYDRATASE"/>
    <property type="match status" value="1"/>
</dbReference>
<comment type="function">
    <text evidence="14">Catalyzes the third of the four reactions of the long-chain fatty acids elongation cycle. This endoplasmic reticulum-bound enzymatic process, allows the addition of two carbons to the chain of long- and very long-chain fatty acids/VLCFAs per cycle. This enzyme catalyzes the dehydration of the 3-hydroxyacyl-CoA intermediate into trans-2,3-enoyl-CoA, within each cycle of fatty acid elongation. Thereby, it participates to the production of VLCFAs of different chain lengths that are involved in multiple biological processes as precursors of membrane lipids and lipid mediators.</text>
</comment>
<comment type="similarity">
    <text evidence="3 14">Belongs to the very long-chain fatty acids dehydratase HACD family.</text>
</comment>
<keyword evidence="7 14" id="KW-0276">Fatty acid metabolism</keyword>
<feature type="transmembrane region" description="Helical" evidence="14">
    <location>
        <begin position="110"/>
        <end position="130"/>
    </location>
</feature>
<evidence type="ECO:0000256" key="12">
    <source>
        <dbReference type="ARBA" id="ARBA00023239"/>
    </source>
</evidence>
<dbReference type="UniPathway" id="UPA00094"/>
<evidence type="ECO:0000256" key="11">
    <source>
        <dbReference type="ARBA" id="ARBA00023160"/>
    </source>
</evidence>
<evidence type="ECO:0000313" key="17">
    <source>
        <dbReference type="WBParaSite" id="SBAD_0000674401-mRNA-1"/>
    </source>
</evidence>
<dbReference type="AlphaFoldDB" id="A0A183IS96"/>
<dbReference type="EC" id="4.2.1.134" evidence="4 14"/>
<protein>
    <recommendedName>
        <fullName evidence="4 14">Very-long-chain (3R)-3-hydroxyacyl-CoA dehydratase</fullName>
        <ecNumber evidence="4 14">4.2.1.134</ecNumber>
    </recommendedName>
</protein>
<evidence type="ECO:0000313" key="16">
    <source>
        <dbReference type="Proteomes" id="UP000270296"/>
    </source>
</evidence>
<evidence type="ECO:0000256" key="8">
    <source>
        <dbReference type="ARBA" id="ARBA00022989"/>
    </source>
</evidence>
<reference evidence="17" key="1">
    <citation type="submission" date="2016-06" db="UniProtKB">
        <authorList>
            <consortium name="WormBaseParasite"/>
        </authorList>
    </citation>
    <scope>IDENTIFICATION</scope>
</reference>
<dbReference type="GO" id="GO:0005789">
    <property type="term" value="C:endoplasmic reticulum membrane"/>
    <property type="evidence" value="ECO:0007669"/>
    <property type="project" value="UniProtKB-SubCell"/>
</dbReference>
<evidence type="ECO:0000256" key="5">
    <source>
        <dbReference type="ARBA" id="ARBA00022516"/>
    </source>
</evidence>
<keyword evidence="12 14" id="KW-0456">Lyase</keyword>
<proteinExistence type="inferred from homology"/>
<dbReference type="PANTHER" id="PTHR11035">
    <property type="entry name" value="VERY-LONG-CHAIN (3R)-3-HYDROXYACYL-COA DEHYDRATASE"/>
    <property type="match status" value="1"/>
</dbReference>
<comment type="subcellular location">
    <subcellularLocation>
        <location evidence="14">Endoplasmic reticulum membrane</location>
        <topology evidence="14">Multi-pass membrane protein</topology>
    </subcellularLocation>
    <subcellularLocation>
        <location evidence="1">Membrane</location>
        <topology evidence="1">Multi-pass membrane protein</topology>
    </subcellularLocation>
</comment>
<dbReference type="EMBL" id="UZAM01009805">
    <property type="protein sequence ID" value="VDP10163.1"/>
    <property type="molecule type" value="Genomic_DNA"/>
</dbReference>
<keyword evidence="9 14" id="KW-0443">Lipid metabolism</keyword>
<keyword evidence="8 14" id="KW-1133">Transmembrane helix</keyword>
<evidence type="ECO:0000256" key="7">
    <source>
        <dbReference type="ARBA" id="ARBA00022832"/>
    </source>
</evidence>
<organism evidence="17">
    <name type="scientific">Soboliphyme baturini</name>
    <dbReference type="NCBI Taxonomy" id="241478"/>
    <lineage>
        <taxon>Eukaryota</taxon>
        <taxon>Metazoa</taxon>
        <taxon>Ecdysozoa</taxon>
        <taxon>Nematoda</taxon>
        <taxon>Enoplea</taxon>
        <taxon>Dorylaimia</taxon>
        <taxon>Dioctophymatida</taxon>
        <taxon>Dioctophymatoidea</taxon>
        <taxon>Soboliphymatidae</taxon>
        <taxon>Soboliphyme</taxon>
    </lineage>
</organism>
<evidence type="ECO:0000313" key="15">
    <source>
        <dbReference type="EMBL" id="VDP10163.1"/>
    </source>
</evidence>
<sequence>MNMSVLASGKLQGGASYAEVTKTAQVSLGFALYAIAWSLTEVIRYSYYTLTLLNNVPHWLQYLRYTLFIALYPIGVVGELLSIAAALPAVKQRKIYCVDLPNSANLSFDFHLALIVFMFFYLPFFPKLYCYMFGQRRKVLFGKSTETKSE</sequence>
<gene>
    <name evidence="15" type="ORF">SBAD_LOCUS6493</name>
</gene>
<comment type="pathway">
    <text evidence="2 14">Lipid metabolism; fatty acid biosynthesis.</text>
</comment>
<evidence type="ECO:0000256" key="10">
    <source>
        <dbReference type="ARBA" id="ARBA00023136"/>
    </source>
</evidence>
<keyword evidence="14" id="KW-0256">Endoplasmic reticulum</keyword>
<keyword evidence="5 14" id="KW-0444">Lipid biosynthesis</keyword>
<dbReference type="GO" id="GO:0042761">
    <property type="term" value="P:very long-chain fatty acid biosynthetic process"/>
    <property type="evidence" value="ECO:0007669"/>
    <property type="project" value="TreeGrafter"/>
</dbReference>
<accession>A0A183IS96</accession>